<protein>
    <recommendedName>
        <fullName evidence="3">Transposase</fullName>
    </recommendedName>
</protein>
<comment type="caution">
    <text evidence="1">The sequence shown here is derived from an EMBL/GenBank/DDBJ whole genome shotgun (WGS) entry which is preliminary data.</text>
</comment>
<accession>A0ABV4AW58</accession>
<gene>
    <name evidence="1" type="ORF">AB7A72_00175</name>
</gene>
<dbReference type="EMBL" id="JBGBDC010000001">
    <property type="protein sequence ID" value="MEY2249408.1"/>
    <property type="molecule type" value="Genomic_DNA"/>
</dbReference>
<evidence type="ECO:0008006" key="3">
    <source>
        <dbReference type="Google" id="ProtNLM"/>
    </source>
</evidence>
<dbReference type="Proteomes" id="UP001562178">
    <property type="component" value="Unassembled WGS sequence"/>
</dbReference>
<name>A0ABV4AW58_9BURK</name>
<organism evidence="1 2">
    <name type="scientific">Comamonas sediminis</name>
    <dbReference type="NCBI Taxonomy" id="1783360"/>
    <lineage>
        <taxon>Bacteria</taxon>
        <taxon>Pseudomonadati</taxon>
        <taxon>Pseudomonadota</taxon>
        <taxon>Betaproteobacteria</taxon>
        <taxon>Burkholderiales</taxon>
        <taxon>Comamonadaceae</taxon>
        <taxon>Comamonas</taxon>
    </lineage>
</organism>
<evidence type="ECO:0000313" key="1">
    <source>
        <dbReference type="EMBL" id="MEY2249408.1"/>
    </source>
</evidence>
<proteinExistence type="predicted"/>
<keyword evidence="2" id="KW-1185">Reference proteome</keyword>
<dbReference type="RefSeq" id="WP_369458650.1">
    <property type="nucleotide sequence ID" value="NZ_JBGBDC010000001.1"/>
</dbReference>
<evidence type="ECO:0000313" key="2">
    <source>
        <dbReference type="Proteomes" id="UP001562178"/>
    </source>
</evidence>
<sequence>MIAYDSGNRLLHHKYDNFSGKNAATAAVTEFLWHLRRNLLKLSDFASRSLPKSPVSLTEQLLKRILTITLAGSGKPDPAFYWPSYQASA</sequence>
<reference evidence="1 2" key="1">
    <citation type="journal article" date="2016" name="Int. J. Syst. Evol. Microbiol.">
        <title>Description of Comamonas sediminis sp. nov., isolated from lagoon sediments.</title>
        <authorList>
            <person name="Subhash Y."/>
            <person name="Bang J.J."/>
            <person name="You T.H."/>
            <person name="Lee S.S."/>
        </authorList>
    </citation>
    <scope>NUCLEOTIDE SEQUENCE [LARGE SCALE GENOMIC DNA]</scope>
    <source>
        <strain evidence="1 2">JCM 31169</strain>
    </source>
</reference>